<proteinExistence type="predicted"/>
<dbReference type="EMBL" id="LNTY01000025">
    <property type="protein sequence ID" value="KXF82468.1"/>
    <property type="molecule type" value="Genomic_DNA"/>
</dbReference>
<evidence type="ECO:0000313" key="3">
    <source>
        <dbReference type="Proteomes" id="UP000070529"/>
    </source>
</evidence>
<keyword evidence="3" id="KW-1185">Reference proteome</keyword>
<dbReference type="Pfam" id="PF03992">
    <property type="entry name" value="ABM"/>
    <property type="match status" value="1"/>
</dbReference>
<dbReference type="Proteomes" id="UP000070529">
    <property type="component" value="Unassembled WGS sequence"/>
</dbReference>
<feature type="domain" description="ABM" evidence="1">
    <location>
        <begin position="5"/>
        <end position="97"/>
    </location>
</feature>
<name>A0A135IAN7_9GAMM</name>
<dbReference type="InterPro" id="IPR050744">
    <property type="entry name" value="AI-2_Isomerase_LsrG"/>
</dbReference>
<dbReference type="InterPro" id="IPR007138">
    <property type="entry name" value="ABM_dom"/>
</dbReference>
<dbReference type="SUPFAM" id="SSF54909">
    <property type="entry name" value="Dimeric alpha+beta barrel"/>
    <property type="match status" value="1"/>
</dbReference>
<protein>
    <submittedName>
        <fullName evidence="2">Antibiotic biosynthesis monooxygenase</fullName>
    </submittedName>
</protein>
<dbReference type="AlphaFoldDB" id="A0A135IAN7"/>
<dbReference type="GO" id="GO:0004497">
    <property type="term" value="F:monooxygenase activity"/>
    <property type="evidence" value="ECO:0007669"/>
    <property type="project" value="UniProtKB-KW"/>
</dbReference>
<comment type="caution">
    <text evidence="2">The sequence shown here is derived from an EMBL/GenBank/DDBJ whole genome shotgun (WGS) entry which is preliminary data.</text>
</comment>
<accession>A0A135IAN7</accession>
<evidence type="ECO:0000313" key="2">
    <source>
        <dbReference type="EMBL" id="KXF82468.1"/>
    </source>
</evidence>
<keyword evidence="2" id="KW-0503">Monooxygenase</keyword>
<dbReference type="RefSeq" id="WP_067414116.1">
    <property type="nucleotide sequence ID" value="NZ_LNTY01000025.1"/>
</dbReference>
<gene>
    <name evidence="2" type="ORF">ATN88_09585</name>
</gene>
<sequence>MNQTIFVTAELAMHPDHPRDDVIDAVEQFCRDMESEAGCLQARATYDDNAPHRVILWERYASRAAIDAHFAMPHTQAFIASGVTALVQAFETMERVS</sequence>
<dbReference type="OrthoDB" id="5816297at2"/>
<evidence type="ECO:0000259" key="1">
    <source>
        <dbReference type="PROSITE" id="PS51725"/>
    </source>
</evidence>
<dbReference type="PROSITE" id="PS51725">
    <property type="entry name" value="ABM"/>
    <property type="match status" value="1"/>
</dbReference>
<organism evidence="2 3">
    <name type="scientific">Enterovibrio coralii</name>
    <dbReference type="NCBI Taxonomy" id="294935"/>
    <lineage>
        <taxon>Bacteria</taxon>
        <taxon>Pseudomonadati</taxon>
        <taxon>Pseudomonadota</taxon>
        <taxon>Gammaproteobacteria</taxon>
        <taxon>Vibrionales</taxon>
        <taxon>Vibrionaceae</taxon>
        <taxon>Enterovibrio</taxon>
    </lineage>
</organism>
<reference evidence="2 3" key="1">
    <citation type="submission" date="2015-11" db="EMBL/GenBank/DDBJ databases">
        <title>Genomic Taxonomy of the Vibrionaceae.</title>
        <authorList>
            <person name="Gomez-Gil B."/>
            <person name="Enciso-Ibarra J."/>
        </authorList>
    </citation>
    <scope>NUCLEOTIDE SEQUENCE [LARGE SCALE GENOMIC DNA]</scope>
    <source>
        <strain evidence="2 3">CAIM 912</strain>
    </source>
</reference>
<dbReference type="PANTHER" id="PTHR33336">
    <property type="entry name" value="QUINOL MONOOXYGENASE YGIN-RELATED"/>
    <property type="match status" value="1"/>
</dbReference>
<dbReference type="Gene3D" id="3.30.70.100">
    <property type="match status" value="1"/>
</dbReference>
<dbReference type="STRING" id="294935.ATN88_09585"/>
<dbReference type="InterPro" id="IPR011008">
    <property type="entry name" value="Dimeric_a/b-barrel"/>
</dbReference>
<keyword evidence="2" id="KW-0560">Oxidoreductase</keyword>
<dbReference type="PANTHER" id="PTHR33336:SF15">
    <property type="entry name" value="ABM DOMAIN-CONTAINING PROTEIN"/>
    <property type="match status" value="1"/>
</dbReference>